<gene>
    <name evidence="2" type="ORF">BJX67DRAFT_378809</name>
</gene>
<organism evidence="2 3">
    <name type="scientific">Aspergillus lucknowensis</name>
    <dbReference type="NCBI Taxonomy" id="176173"/>
    <lineage>
        <taxon>Eukaryota</taxon>
        <taxon>Fungi</taxon>
        <taxon>Dikarya</taxon>
        <taxon>Ascomycota</taxon>
        <taxon>Pezizomycotina</taxon>
        <taxon>Eurotiomycetes</taxon>
        <taxon>Eurotiomycetidae</taxon>
        <taxon>Eurotiales</taxon>
        <taxon>Aspergillaceae</taxon>
        <taxon>Aspergillus</taxon>
        <taxon>Aspergillus subgen. Nidulantes</taxon>
    </lineage>
</organism>
<dbReference type="EMBL" id="JBFXLQ010000008">
    <property type="protein sequence ID" value="KAL2869754.1"/>
    <property type="molecule type" value="Genomic_DNA"/>
</dbReference>
<proteinExistence type="predicted"/>
<evidence type="ECO:0000256" key="1">
    <source>
        <dbReference type="SAM" id="MobiDB-lite"/>
    </source>
</evidence>
<accession>A0ABR4LYZ6</accession>
<protein>
    <submittedName>
        <fullName evidence="2">Uncharacterized protein</fullName>
    </submittedName>
</protein>
<dbReference type="Proteomes" id="UP001610432">
    <property type="component" value="Unassembled WGS sequence"/>
</dbReference>
<feature type="region of interest" description="Disordered" evidence="1">
    <location>
        <begin position="64"/>
        <end position="96"/>
    </location>
</feature>
<evidence type="ECO:0000313" key="2">
    <source>
        <dbReference type="EMBL" id="KAL2869754.1"/>
    </source>
</evidence>
<dbReference type="GeneID" id="98147486"/>
<reference evidence="2 3" key="1">
    <citation type="submission" date="2024-07" db="EMBL/GenBank/DDBJ databases">
        <title>Section-level genome sequencing and comparative genomics of Aspergillus sections Usti and Cavernicolus.</title>
        <authorList>
            <consortium name="Lawrence Berkeley National Laboratory"/>
            <person name="Nybo J.L."/>
            <person name="Vesth T.C."/>
            <person name="Theobald S."/>
            <person name="Frisvad J.C."/>
            <person name="Larsen T.O."/>
            <person name="Kjaerboelling I."/>
            <person name="Rothschild-Mancinelli K."/>
            <person name="Lyhne E.K."/>
            <person name="Kogle M.E."/>
            <person name="Barry K."/>
            <person name="Clum A."/>
            <person name="Na H."/>
            <person name="Ledsgaard L."/>
            <person name="Lin J."/>
            <person name="Lipzen A."/>
            <person name="Kuo A."/>
            <person name="Riley R."/>
            <person name="Mondo S."/>
            <person name="Labutti K."/>
            <person name="Haridas S."/>
            <person name="Pangalinan J."/>
            <person name="Salamov A.A."/>
            <person name="Simmons B.A."/>
            <person name="Magnuson J.K."/>
            <person name="Chen J."/>
            <person name="Drula E."/>
            <person name="Henrissat B."/>
            <person name="Wiebenga A."/>
            <person name="Lubbers R.J."/>
            <person name="Gomes A.C."/>
            <person name="Macurrencykelacurrency M.R."/>
            <person name="Stajich J."/>
            <person name="Grigoriev I.V."/>
            <person name="Mortensen U.H."/>
            <person name="De Vries R.P."/>
            <person name="Baker S.E."/>
            <person name="Andersen M.R."/>
        </authorList>
    </citation>
    <scope>NUCLEOTIDE SEQUENCE [LARGE SCALE GENOMIC DNA]</scope>
    <source>
        <strain evidence="2 3">CBS 449.75</strain>
    </source>
</reference>
<feature type="compositionally biased region" description="Basic and acidic residues" evidence="1">
    <location>
        <begin position="64"/>
        <end position="73"/>
    </location>
</feature>
<comment type="caution">
    <text evidence="2">The sequence shown here is derived from an EMBL/GenBank/DDBJ whole genome shotgun (WGS) entry which is preliminary data.</text>
</comment>
<keyword evidence="3" id="KW-1185">Reference proteome</keyword>
<evidence type="ECO:0000313" key="3">
    <source>
        <dbReference type="Proteomes" id="UP001610432"/>
    </source>
</evidence>
<sequence>MRSTAPFIDCAQPRRGSRTNTHSLFSYLLGLGDGSKFNSDNPKTPTMASLVLIAAILIAVKVSERHSQERETGEESLTEPSTSPKPQKIHGKHSSRREIFTRRYWYDQQTAGRMAQVESIGASPAYTDPPMYESVRKADNVQDDPESLDRRQHPQAGV</sequence>
<name>A0ABR4LYZ6_9EURO</name>
<feature type="region of interest" description="Disordered" evidence="1">
    <location>
        <begin position="116"/>
        <end position="158"/>
    </location>
</feature>
<dbReference type="RefSeq" id="XP_070888733.1">
    <property type="nucleotide sequence ID" value="XM_071032414.1"/>
</dbReference>